<dbReference type="InterPro" id="IPR052164">
    <property type="entry name" value="Anthracycline_SecMetBiosynth"/>
</dbReference>
<gene>
    <name evidence="2" type="ORF">SAMN05660866_01268</name>
</gene>
<protein>
    <recommendedName>
        <fullName evidence="1">VOC domain-containing protein</fullName>
    </recommendedName>
</protein>
<dbReference type="PROSITE" id="PS51819">
    <property type="entry name" value="VOC"/>
    <property type="match status" value="1"/>
</dbReference>
<dbReference type="RefSeq" id="WP_079511760.1">
    <property type="nucleotide sequence ID" value="NZ_FUYL01000003.1"/>
</dbReference>
<proteinExistence type="predicted"/>
<dbReference type="InterPro" id="IPR004360">
    <property type="entry name" value="Glyas_Fos-R_dOase_dom"/>
</dbReference>
<dbReference type="InterPro" id="IPR029068">
    <property type="entry name" value="Glyas_Bleomycin-R_OHBP_Dase"/>
</dbReference>
<organism evidence="2 3">
    <name type="scientific">Maribacter arcticus</name>
    <dbReference type="NCBI Taxonomy" id="561365"/>
    <lineage>
        <taxon>Bacteria</taxon>
        <taxon>Pseudomonadati</taxon>
        <taxon>Bacteroidota</taxon>
        <taxon>Flavobacteriia</taxon>
        <taxon>Flavobacteriales</taxon>
        <taxon>Flavobacteriaceae</taxon>
        <taxon>Maribacter</taxon>
    </lineage>
</organism>
<dbReference type="SUPFAM" id="SSF54593">
    <property type="entry name" value="Glyoxalase/Bleomycin resistance protein/Dihydroxybiphenyl dioxygenase"/>
    <property type="match status" value="1"/>
</dbReference>
<dbReference type="Proteomes" id="UP000190339">
    <property type="component" value="Unassembled WGS sequence"/>
</dbReference>
<evidence type="ECO:0000313" key="2">
    <source>
        <dbReference type="EMBL" id="SKB40497.1"/>
    </source>
</evidence>
<dbReference type="PANTHER" id="PTHR33993">
    <property type="entry name" value="GLYOXALASE-RELATED"/>
    <property type="match status" value="1"/>
</dbReference>
<dbReference type="InterPro" id="IPR037523">
    <property type="entry name" value="VOC_core"/>
</dbReference>
<dbReference type="AlphaFoldDB" id="A0A1T5B0B0"/>
<sequence length="135" mass="14653">MGGVPLGKKKKAIAIKDYVSWFEIPAVDFQQAVYFYNQIFEIEMVQNITDVNAMAFFPVTTGIGGAVISGTGSIPSDKGPLIYLNGGDDLNNVLNKVEQAGGRIVMPKTFIGEDEGYFAIFIDCQGNKLALHSKN</sequence>
<feature type="domain" description="VOC" evidence="1">
    <location>
        <begin position="18"/>
        <end position="134"/>
    </location>
</feature>
<dbReference type="Gene3D" id="3.10.180.10">
    <property type="entry name" value="2,3-Dihydroxybiphenyl 1,2-Dioxygenase, domain 1"/>
    <property type="match status" value="1"/>
</dbReference>
<dbReference type="OrthoDB" id="9804235at2"/>
<name>A0A1T5B0B0_9FLAO</name>
<dbReference type="STRING" id="561365.SAMN05660866_01268"/>
<reference evidence="3" key="1">
    <citation type="submission" date="2017-02" db="EMBL/GenBank/DDBJ databases">
        <authorList>
            <person name="Varghese N."/>
            <person name="Submissions S."/>
        </authorList>
    </citation>
    <scope>NUCLEOTIDE SEQUENCE [LARGE SCALE GENOMIC DNA]</scope>
    <source>
        <strain evidence="3">DSM 23546</strain>
    </source>
</reference>
<evidence type="ECO:0000313" key="3">
    <source>
        <dbReference type="Proteomes" id="UP000190339"/>
    </source>
</evidence>
<accession>A0A1T5B0B0</accession>
<dbReference type="PANTHER" id="PTHR33993:SF2">
    <property type="entry name" value="VOC DOMAIN-CONTAINING PROTEIN"/>
    <property type="match status" value="1"/>
</dbReference>
<dbReference type="Pfam" id="PF00903">
    <property type="entry name" value="Glyoxalase"/>
    <property type="match status" value="1"/>
</dbReference>
<keyword evidence="3" id="KW-1185">Reference proteome</keyword>
<evidence type="ECO:0000259" key="1">
    <source>
        <dbReference type="PROSITE" id="PS51819"/>
    </source>
</evidence>
<dbReference type="EMBL" id="FUYL01000003">
    <property type="protein sequence ID" value="SKB40497.1"/>
    <property type="molecule type" value="Genomic_DNA"/>
</dbReference>